<feature type="region of interest" description="Disordered" evidence="1">
    <location>
        <begin position="1"/>
        <end position="24"/>
    </location>
</feature>
<sequence>MSQSWYDNAVAPDGNPEDGCRPEEAQALRLYLDDQLDVAKAARRITEPTELSEDPGADLPNLWGFLQDALVELPNLQRKVVLLMSEIQDLPDLDIDSHGKKRSGSLQSPSSSLWHDLPSFANQWYDFNWWYYQNEWRQKPQLYSSPEKIAQVANVARAEALFAHTDILGEGVKYEGLARLCDTLEDSKAVMKIEIHAVREWLLHAHDILYDMSHTSHMHNRLLSNSDIRDRIAKKEMHVSVQDERDLWLGSGGTSLERWKFWRERLQNLQEDDTLDQGTREAVAEALYSMR</sequence>
<organism evidence="2 3">
    <name type="scientific">Aureobasidium melanogenum (strain CBS 110374)</name>
    <name type="common">Aureobasidium pullulans var. melanogenum</name>
    <dbReference type="NCBI Taxonomy" id="1043003"/>
    <lineage>
        <taxon>Eukaryota</taxon>
        <taxon>Fungi</taxon>
        <taxon>Dikarya</taxon>
        <taxon>Ascomycota</taxon>
        <taxon>Pezizomycotina</taxon>
        <taxon>Dothideomycetes</taxon>
        <taxon>Dothideomycetidae</taxon>
        <taxon>Dothideales</taxon>
        <taxon>Saccotheciaceae</taxon>
        <taxon>Aureobasidium</taxon>
    </lineage>
</organism>
<keyword evidence="3" id="KW-1185">Reference proteome</keyword>
<dbReference type="PANTHER" id="PTHR38797">
    <property type="entry name" value="NUCLEAR PORE COMPLEX PROTEIN NUP85-RELATED"/>
    <property type="match status" value="1"/>
</dbReference>
<name>A0A074VIU6_AURM1</name>
<proteinExistence type="predicted"/>
<dbReference type="EMBL" id="KL584842">
    <property type="protein sequence ID" value="KEQ60468.1"/>
    <property type="molecule type" value="Genomic_DNA"/>
</dbReference>
<evidence type="ECO:0000313" key="3">
    <source>
        <dbReference type="Proteomes" id="UP000030672"/>
    </source>
</evidence>
<dbReference type="InterPro" id="IPR022085">
    <property type="entry name" value="OpdG"/>
</dbReference>
<accession>A0A074VIU6</accession>
<dbReference type="InterPro" id="IPR053204">
    <property type="entry name" value="Oxopyrrolidines_Biosynth-assoc"/>
</dbReference>
<evidence type="ECO:0000256" key="1">
    <source>
        <dbReference type="SAM" id="MobiDB-lite"/>
    </source>
</evidence>
<dbReference type="GeneID" id="63915998"/>
<dbReference type="AlphaFoldDB" id="A0A074VIU6"/>
<gene>
    <name evidence="2" type="ORF">M437DRAFT_54060</name>
</gene>
<evidence type="ECO:0000313" key="2">
    <source>
        <dbReference type="EMBL" id="KEQ60468.1"/>
    </source>
</evidence>
<dbReference type="PANTHER" id="PTHR38797:SF4">
    <property type="entry name" value="NUCLEAR PORE COMPLEX PROTEIN NUP85"/>
    <property type="match status" value="1"/>
</dbReference>
<dbReference type="RefSeq" id="XP_040877491.1">
    <property type="nucleotide sequence ID" value="XM_041022625.1"/>
</dbReference>
<dbReference type="Proteomes" id="UP000030672">
    <property type="component" value="Unassembled WGS sequence"/>
</dbReference>
<dbReference type="STRING" id="1043003.A0A074VIU6"/>
<protein>
    <submittedName>
        <fullName evidence="2">Uncharacterized protein</fullName>
    </submittedName>
</protein>
<dbReference type="Pfam" id="PF12311">
    <property type="entry name" value="DUF3632"/>
    <property type="match status" value="1"/>
</dbReference>
<reference evidence="2 3" key="1">
    <citation type="journal article" date="2014" name="BMC Genomics">
        <title>Genome sequencing of four Aureobasidium pullulans varieties: biotechnological potential, stress tolerance, and description of new species.</title>
        <authorList>
            <person name="Gostin Ar C."/>
            <person name="Ohm R.A."/>
            <person name="Kogej T."/>
            <person name="Sonjak S."/>
            <person name="Turk M."/>
            <person name="Zajc J."/>
            <person name="Zalar P."/>
            <person name="Grube M."/>
            <person name="Sun H."/>
            <person name="Han J."/>
            <person name="Sharma A."/>
            <person name="Chiniquy J."/>
            <person name="Ngan C.Y."/>
            <person name="Lipzen A."/>
            <person name="Barry K."/>
            <person name="Grigoriev I.V."/>
            <person name="Gunde-Cimerman N."/>
        </authorList>
    </citation>
    <scope>NUCLEOTIDE SEQUENCE [LARGE SCALE GENOMIC DNA]</scope>
    <source>
        <strain evidence="2 3">CBS 110374</strain>
    </source>
</reference>
<dbReference type="HOGENOM" id="CLU_090027_0_0_1"/>